<keyword evidence="1" id="KW-0343">GTPase activation</keyword>
<accession>A0A7K7L1H4</accession>
<reference evidence="3 4" key="1">
    <citation type="submission" date="2019-09" db="EMBL/GenBank/DDBJ databases">
        <title>Bird 10,000 Genomes (B10K) Project - Family phase.</title>
        <authorList>
            <person name="Zhang G."/>
        </authorList>
    </citation>
    <scope>NUCLEOTIDE SEQUENCE [LARGE SCALE GENOMIC DNA]</scope>
    <source>
        <strain evidence="3">OUT-0051</strain>
        <tissue evidence="3">Kidney</tissue>
    </source>
</reference>
<dbReference type="Proteomes" id="UP000525565">
    <property type="component" value="Unassembled WGS sequence"/>
</dbReference>
<dbReference type="GO" id="GO:0005794">
    <property type="term" value="C:Golgi apparatus"/>
    <property type="evidence" value="ECO:0007669"/>
    <property type="project" value="TreeGrafter"/>
</dbReference>
<dbReference type="GO" id="GO:0001650">
    <property type="term" value="C:fibrillar center"/>
    <property type="evidence" value="ECO:0007669"/>
    <property type="project" value="TreeGrafter"/>
</dbReference>
<dbReference type="Gene3D" id="1.10.555.10">
    <property type="entry name" value="Rho GTPase activation protein"/>
    <property type="match status" value="1"/>
</dbReference>
<gene>
    <name evidence="3" type="primary">Arhgap32_3</name>
    <name evidence="3" type="ORF">ASASCU_R11713</name>
</gene>
<comment type="caution">
    <text evidence="3">The sequence shown here is derived from an EMBL/GenBank/DDBJ whole genome shotgun (WGS) entry which is preliminary data.</text>
</comment>
<dbReference type="InterPro" id="IPR008936">
    <property type="entry name" value="Rho_GTPase_activation_prot"/>
</dbReference>
<dbReference type="InterPro" id="IPR051576">
    <property type="entry name" value="PX-Rho_GAP"/>
</dbReference>
<name>A0A7K7L1H4_9AVES</name>
<dbReference type="PANTHER" id="PTHR15729:SF13">
    <property type="entry name" value="RHO GTPASE-ACTIVATING PROTEIN 32"/>
    <property type="match status" value="1"/>
</dbReference>
<dbReference type="GO" id="GO:0005938">
    <property type="term" value="C:cell cortex"/>
    <property type="evidence" value="ECO:0007669"/>
    <property type="project" value="TreeGrafter"/>
</dbReference>
<dbReference type="GO" id="GO:0005654">
    <property type="term" value="C:nucleoplasm"/>
    <property type="evidence" value="ECO:0007669"/>
    <property type="project" value="TreeGrafter"/>
</dbReference>
<dbReference type="PANTHER" id="PTHR15729">
    <property type="entry name" value="CDC42 GTPASE-ACTIVATING PROTEIN"/>
    <property type="match status" value="1"/>
</dbReference>
<evidence type="ECO:0000259" key="2">
    <source>
        <dbReference type="PROSITE" id="PS50238"/>
    </source>
</evidence>
<keyword evidence="4" id="KW-1185">Reference proteome</keyword>
<dbReference type="AlphaFoldDB" id="A0A7K7L1H4"/>
<dbReference type="PROSITE" id="PS50238">
    <property type="entry name" value="RHOGAP"/>
    <property type="match status" value="1"/>
</dbReference>
<dbReference type="EMBL" id="VZSO01000111">
    <property type="protein sequence ID" value="NWZ24119.1"/>
    <property type="molecule type" value="Genomic_DNA"/>
</dbReference>
<evidence type="ECO:0000313" key="4">
    <source>
        <dbReference type="Proteomes" id="UP000525565"/>
    </source>
</evidence>
<feature type="domain" description="Rho-GAP" evidence="2">
    <location>
        <begin position="1"/>
        <end position="67"/>
    </location>
</feature>
<dbReference type="InterPro" id="IPR000198">
    <property type="entry name" value="RhoGAP_dom"/>
</dbReference>
<feature type="non-terminal residue" evidence="3">
    <location>
        <position position="81"/>
    </location>
</feature>
<evidence type="ECO:0000313" key="3">
    <source>
        <dbReference type="EMBL" id="NWZ24119.1"/>
    </source>
</evidence>
<feature type="non-terminal residue" evidence="3">
    <location>
        <position position="1"/>
    </location>
</feature>
<dbReference type="GO" id="GO:0007264">
    <property type="term" value="P:small GTPase-mediated signal transduction"/>
    <property type="evidence" value="ECO:0007669"/>
    <property type="project" value="TreeGrafter"/>
</dbReference>
<organism evidence="3 4">
    <name type="scientific">Asarcornis scutulata</name>
    <dbReference type="NCBI Taxonomy" id="75869"/>
    <lineage>
        <taxon>Eukaryota</taxon>
        <taxon>Metazoa</taxon>
        <taxon>Chordata</taxon>
        <taxon>Craniata</taxon>
        <taxon>Vertebrata</taxon>
        <taxon>Euteleostomi</taxon>
        <taxon>Archelosauria</taxon>
        <taxon>Archosauria</taxon>
        <taxon>Dinosauria</taxon>
        <taxon>Saurischia</taxon>
        <taxon>Theropoda</taxon>
        <taxon>Coelurosauria</taxon>
        <taxon>Aves</taxon>
        <taxon>Neognathae</taxon>
        <taxon>Galloanserae</taxon>
        <taxon>Anseriformes</taxon>
        <taxon>Anatidae</taxon>
        <taxon>Anatinae</taxon>
        <taxon>Asarcornis</taxon>
    </lineage>
</organism>
<proteinExistence type="predicted"/>
<protein>
    <submittedName>
        <fullName evidence="3">RHG32 protein</fullName>
    </submittedName>
</protein>
<dbReference type="GO" id="GO:0015629">
    <property type="term" value="C:actin cytoskeleton"/>
    <property type="evidence" value="ECO:0007669"/>
    <property type="project" value="TreeGrafter"/>
</dbReference>
<dbReference type="Pfam" id="PF00620">
    <property type="entry name" value="RhoGAP"/>
    <property type="match status" value="1"/>
</dbReference>
<dbReference type="GO" id="GO:0005096">
    <property type="term" value="F:GTPase activator activity"/>
    <property type="evidence" value="ECO:0007669"/>
    <property type="project" value="UniProtKB-KW"/>
</dbReference>
<dbReference type="SUPFAM" id="SSF48350">
    <property type="entry name" value="GTPase activation domain, GAP"/>
    <property type="match status" value="1"/>
</dbReference>
<evidence type="ECO:0000256" key="1">
    <source>
        <dbReference type="ARBA" id="ARBA00022468"/>
    </source>
</evidence>
<sequence>MRHLARLADYCSVTNMHAKNLAIVWAPNLLRSKQIESSCFNGTTAFMEVRIQSIVVEFILNHVDILFSSKFSSIIRDGAGA</sequence>